<feature type="compositionally biased region" description="Basic and acidic residues" evidence="4">
    <location>
        <begin position="170"/>
        <end position="181"/>
    </location>
</feature>
<dbReference type="STRING" id="296587.C1EEY8"/>
<dbReference type="Pfam" id="PF02854">
    <property type="entry name" value="MIF4G"/>
    <property type="match status" value="1"/>
</dbReference>
<dbReference type="InterPro" id="IPR050781">
    <property type="entry name" value="CWC22_splicing_factor"/>
</dbReference>
<keyword evidence="3" id="KW-0539">Nucleus</keyword>
<evidence type="ECO:0000256" key="1">
    <source>
        <dbReference type="ARBA" id="ARBA00004604"/>
    </source>
</evidence>
<evidence type="ECO:0000256" key="2">
    <source>
        <dbReference type="ARBA" id="ARBA00006856"/>
    </source>
</evidence>
<dbReference type="RefSeq" id="XP_002505354.1">
    <property type="nucleotide sequence ID" value="XM_002505308.1"/>
</dbReference>
<feature type="compositionally biased region" description="Basic and acidic residues" evidence="4">
    <location>
        <begin position="74"/>
        <end position="91"/>
    </location>
</feature>
<feature type="region of interest" description="Disordered" evidence="4">
    <location>
        <begin position="1"/>
        <end position="208"/>
    </location>
</feature>
<dbReference type="GO" id="GO:0042274">
    <property type="term" value="P:ribosomal small subunit biogenesis"/>
    <property type="evidence" value="ECO:0007669"/>
    <property type="project" value="TreeGrafter"/>
</dbReference>
<feature type="compositionally biased region" description="Acidic residues" evidence="4">
    <location>
        <begin position="278"/>
        <end position="305"/>
    </location>
</feature>
<dbReference type="Gene3D" id="1.25.40.180">
    <property type="match status" value="1"/>
</dbReference>
<comment type="subcellular location">
    <subcellularLocation>
        <location evidence="1">Nucleus</location>
        <location evidence="1">Nucleolus</location>
    </subcellularLocation>
</comment>
<feature type="compositionally biased region" description="Basic and acidic residues" evidence="4">
    <location>
        <begin position="40"/>
        <end position="49"/>
    </location>
</feature>
<protein>
    <recommendedName>
        <fullName evidence="5">MI domain-containing protein</fullName>
    </recommendedName>
</protein>
<dbReference type="InterPro" id="IPR016024">
    <property type="entry name" value="ARM-type_fold"/>
</dbReference>
<evidence type="ECO:0000256" key="3">
    <source>
        <dbReference type="ARBA" id="ARBA00023242"/>
    </source>
</evidence>
<keyword evidence="7" id="KW-1185">Reference proteome</keyword>
<dbReference type="GO" id="GO:0005730">
    <property type="term" value="C:nucleolus"/>
    <property type="evidence" value="ECO:0007669"/>
    <property type="project" value="UniProtKB-SubCell"/>
</dbReference>
<feature type="compositionally biased region" description="Basic and acidic residues" evidence="4">
    <location>
        <begin position="306"/>
        <end position="316"/>
    </location>
</feature>
<reference evidence="6 7" key="1">
    <citation type="journal article" date="2009" name="Science">
        <title>Green evolution and dynamic adaptations revealed by genomes of the marine picoeukaryotes Micromonas.</title>
        <authorList>
            <person name="Worden A.Z."/>
            <person name="Lee J.H."/>
            <person name="Mock T."/>
            <person name="Rouze P."/>
            <person name="Simmons M.P."/>
            <person name="Aerts A.L."/>
            <person name="Allen A.E."/>
            <person name="Cuvelier M.L."/>
            <person name="Derelle E."/>
            <person name="Everett M.V."/>
            <person name="Foulon E."/>
            <person name="Grimwood J."/>
            <person name="Gundlach H."/>
            <person name="Henrissat B."/>
            <person name="Napoli C."/>
            <person name="McDonald S.M."/>
            <person name="Parker M.S."/>
            <person name="Rombauts S."/>
            <person name="Salamov A."/>
            <person name="Von Dassow P."/>
            <person name="Badger J.H."/>
            <person name="Coutinho P.M."/>
            <person name="Demir E."/>
            <person name="Dubchak I."/>
            <person name="Gentemann C."/>
            <person name="Eikrem W."/>
            <person name="Gready J.E."/>
            <person name="John U."/>
            <person name="Lanier W."/>
            <person name="Lindquist E.A."/>
            <person name="Lucas S."/>
            <person name="Mayer K.F."/>
            <person name="Moreau H."/>
            <person name="Not F."/>
            <person name="Otillar R."/>
            <person name="Panaud O."/>
            <person name="Pangilinan J."/>
            <person name="Paulsen I."/>
            <person name="Piegu B."/>
            <person name="Poliakov A."/>
            <person name="Robbens S."/>
            <person name="Schmutz J."/>
            <person name="Toulza E."/>
            <person name="Wyss T."/>
            <person name="Zelensky A."/>
            <person name="Zhou K."/>
            <person name="Armbrust E.V."/>
            <person name="Bhattacharya D."/>
            <person name="Goodenough U.W."/>
            <person name="Van de Peer Y."/>
            <person name="Grigoriev I.V."/>
        </authorList>
    </citation>
    <scope>NUCLEOTIDE SEQUENCE [LARGE SCALE GENOMIC DNA]</scope>
    <source>
        <strain evidence="7">RCC299 / NOUM17</strain>
    </source>
</reference>
<dbReference type="OrthoDB" id="10260961at2759"/>
<feature type="domain" description="MI" evidence="5">
    <location>
        <begin position="750"/>
        <end position="889"/>
    </location>
</feature>
<organism evidence="6 7">
    <name type="scientific">Micromonas commoda (strain RCC299 / NOUM17 / CCMP2709)</name>
    <name type="common">Picoplanktonic green alga</name>
    <dbReference type="NCBI Taxonomy" id="296587"/>
    <lineage>
        <taxon>Eukaryota</taxon>
        <taxon>Viridiplantae</taxon>
        <taxon>Chlorophyta</taxon>
        <taxon>Mamiellophyceae</taxon>
        <taxon>Mamiellales</taxon>
        <taxon>Mamiellaceae</taxon>
        <taxon>Micromonas</taxon>
    </lineage>
</organism>
<proteinExistence type="inferred from homology"/>
<dbReference type="PROSITE" id="PS51366">
    <property type="entry name" value="MI"/>
    <property type="match status" value="1"/>
</dbReference>
<evidence type="ECO:0000259" key="5">
    <source>
        <dbReference type="PROSITE" id="PS51366"/>
    </source>
</evidence>
<dbReference type="OMA" id="MQYYAKK"/>
<evidence type="ECO:0000313" key="7">
    <source>
        <dbReference type="Proteomes" id="UP000002009"/>
    </source>
</evidence>
<name>C1EEY8_MICCC</name>
<gene>
    <name evidence="6" type="ORF">MICPUN_62790</name>
</gene>
<dbReference type="PANTHER" id="PTHR18034">
    <property type="entry name" value="CELL CYCLE CONTROL PROTEIN CWF22-RELATED"/>
    <property type="match status" value="1"/>
</dbReference>
<dbReference type="eggNOG" id="KOG2141">
    <property type="taxonomic scope" value="Eukaryota"/>
</dbReference>
<dbReference type="Proteomes" id="UP000002009">
    <property type="component" value="Chromosome 11"/>
</dbReference>
<dbReference type="PANTHER" id="PTHR18034:SF4">
    <property type="entry name" value="NUCLEOLAR MIF4G DOMAIN-CONTAINING PROTEIN 1"/>
    <property type="match status" value="1"/>
</dbReference>
<sequence>MGRFGGRGGRGGGRGGRGGRGGGGRGGRGVPFKPGPKLGRAVEDELAARDEDDDADDRRSGWDEMGGAPRRKKSVLDRKTMRKRAKEDKAAQRRAWATRHQKKEPGPGDGSGGGGGGDASGGDAGKRGASKKRRGGGADEEEDDPRYVKERGGGAKRRRRDDDDDDDDDDARKGRASEKKNPNKPVTLTAEQRMGRSAYEAYKRDEAEQRRLMKKLKGRKGQEDDGMGFFFDSLPGMEILERGDEDRARKESLSAETKKAAASFGDKLAKLRRRDAMESDDDDDDDDDIDGLDDDDDDGSDDDAAAEPRGRSEKNTAGDGGVVNFDELDDALEAAFADDSDEDDDDEEDDDDAHDDADEDDDEDDEGEEEEAEEEEAEPKAAPISTPSGKYVPPAQRAAAAAAAARAGGKSESEAKAAAALEDATRQVRGLMNRMGESNVANIAREIAGIARDVPRRAVGDACTAEILKALVDGPRASEQYAAALAAFVAGVSGELGPELAARFGRETLKALDIARQAGNAKAASNLCAVFARLHTCGLYPGRVVYGLLTRLVETLDELDAALMLSLLRCAGPRLRSEDPAGMRDFIASLQTRVAELREKNKEGDDGVRSGDQGGQGGGLTKRARLMLDMVVDLKNNKRVAGAGAGGAGGSEGGDQWGFPAALAKWLRASHAVGDAAVALRALTHERLVDEGAWNRGQWWLPDATGTEAWFAARAAQDRSDSAARNAAASTHDEGAELLAKAKGLRMNTEARRAIFCVIMGAEDFADALDRLLGLPLADKQEREIPRVLIECCLQEKAYNPYYETLATRLCERVKSHRLTLQLCVWDQIREIAPTRRNLDGFDRDYTAGGADSSKPKVSVRRIANLARFTAGLLVSGALAPTALKVIDFGGGLDSDERARLHHRLLLQALLSFPVAKRGEVHTVFQGIARGGSGRASRGEMGALRASLGQALGSVELLEGLPKGDGAVPGTVKYVKKAAREASNILQGMLA</sequence>
<feature type="compositionally biased region" description="Basic and acidic residues" evidence="4">
    <location>
        <begin position="241"/>
        <end position="259"/>
    </location>
</feature>
<dbReference type="SMART" id="SM00543">
    <property type="entry name" value="MIF4G"/>
    <property type="match status" value="1"/>
</dbReference>
<feature type="compositionally biased region" description="Basic and acidic residues" evidence="4">
    <location>
        <begin position="599"/>
        <end position="609"/>
    </location>
</feature>
<evidence type="ECO:0000313" key="6">
    <source>
        <dbReference type="EMBL" id="ACO66612.1"/>
    </source>
</evidence>
<dbReference type="FunCoup" id="C1EEY8">
    <property type="interactions" value="1766"/>
</dbReference>
<dbReference type="GeneID" id="8247488"/>
<dbReference type="SUPFAM" id="SSF48371">
    <property type="entry name" value="ARM repeat"/>
    <property type="match status" value="1"/>
</dbReference>
<dbReference type="Pfam" id="PF02847">
    <property type="entry name" value="MA3"/>
    <property type="match status" value="1"/>
</dbReference>
<dbReference type="InterPro" id="IPR003891">
    <property type="entry name" value="Initiation_fac_eIF4g_MI"/>
</dbReference>
<feature type="region of interest" description="Disordered" evidence="4">
    <location>
        <begin position="241"/>
        <end position="395"/>
    </location>
</feature>
<feature type="compositionally biased region" description="Acidic residues" evidence="4">
    <location>
        <begin position="326"/>
        <end position="377"/>
    </location>
</feature>
<dbReference type="InterPro" id="IPR003890">
    <property type="entry name" value="MIF4G-like_typ-3"/>
</dbReference>
<feature type="compositionally biased region" description="Gly residues" evidence="4">
    <location>
        <begin position="1"/>
        <end position="29"/>
    </location>
</feature>
<dbReference type="EMBL" id="CP001330">
    <property type="protein sequence ID" value="ACO66612.1"/>
    <property type="molecule type" value="Genomic_DNA"/>
</dbReference>
<dbReference type="SMART" id="SM00544">
    <property type="entry name" value="MA3"/>
    <property type="match status" value="1"/>
</dbReference>
<comment type="similarity">
    <text evidence="2">Belongs to the CWC22 family.</text>
</comment>
<dbReference type="GO" id="GO:0003723">
    <property type="term" value="F:RNA binding"/>
    <property type="evidence" value="ECO:0007669"/>
    <property type="project" value="InterPro"/>
</dbReference>
<evidence type="ECO:0000256" key="4">
    <source>
        <dbReference type="SAM" id="MobiDB-lite"/>
    </source>
</evidence>
<dbReference type="InParanoid" id="C1EEY8"/>
<accession>C1EEY8</accession>
<feature type="region of interest" description="Disordered" evidence="4">
    <location>
        <begin position="599"/>
        <end position="620"/>
    </location>
</feature>
<feature type="compositionally biased region" description="Gly residues" evidence="4">
    <location>
        <begin position="107"/>
        <end position="123"/>
    </location>
</feature>
<dbReference type="KEGG" id="mis:MICPUN_62790"/>
<dbReference type="AlphaFoldDB" id="C1EEY8"/>